<evidence type="ECO:0000313" key="3">
    <source>
        <dbReference type="EMBL" id="MEO1766426.1"/>
    </source>
</evidence>
<gene>
    <name evidence="3" type="ORF">V6E02_04285</name>
</gene>
<dbReference type="Pfam" id="PF13173">
    <property type="entry name" value="AAA_14"/>
    <property type="match status" value="1"/>
</dbReference>
<proteinExistence type="predicted"/>
<dbReference type="EMBL" id="JBAJEX010000002">
    <property type="protein sequence ID" value="MEO1766426.1"/>
    <property type="molecule type" value="Genomic_DNA"/>
</dbReference>
<evidence type="ECO:0000259" key="2">
    <source>
        <dbReference type="Pfam" id="PF13635"/>
    </source>
</evidence>
<dbReference type="InterPro" id="IPR041682">
    <property type="entry name" value="AAA_14"/>
</dbReference>
<dbReference type="Proteomes" id="UP001482231">
    <property type="component" value="Unassembled WGS sequence"/>
</dbReference>
<keyword evidence="4" id="KW-1185">Reference proteome</keyword>
<evidence type="ECO:0000259" key="1">
    <source>
        <dbReference type="Pfam" id="PF13173"/>
    </source>
</evidence>
<dbReference type="InterPro" id="IPR025420">
    <property type="entry name" value="DUF4143"/>
</dbReference>
<feature type="domain" description="AAA" evidence="1">
    <location>
        <begin position="16"/>
        <end position="135"/>
    </location>
</feature>
<accession>A0ABV0ECN0</accession>
<protein>
    <submittedName>
        <fullName evidence="3">ATP-binding protein</fullName>
    </submittedName>
</protein>
<dbReference type="PANTHER" id="PTHR43566">
    <property type="entry name" value="CONSERVED PROTEIN"/>
    <property type="match status" value="1"/>
</dbReference>
<feature type="domain" description="DUF4143" evidence="2">
    <location>
        <begin position="174"/>
        <end position="325"/>
    </location>
</feature>
<name>A0ABV0ECN0_9BURK</name>
<evidence type="ECO:0000313" key="4">
    <source>
        <dbReference type="Proteomes" id="UP001482231"/>
    </source>
</evidence>
<sequence>MAEIARTLDLKSLLARKSFFLFGPRATGKSTLIRSQLGDRAFVIDLLDSRHYLRLSAAPYDLEAMIGASERPVVVIDEVQRVPELLNEVHRLIEQRGLRFLLTGSSARKLRRGQANLLAGRVWEARLFPLIWREIPDFDLDRYLLFGGLPSVWLSPEPLEELDAYVPTYLTEEIMAEGLVRKLPPFSRFLRAMALSNGEILNFTKLANDCQVPPSTVTEYVALLEDTLVGHLLPAWTASRKRKAIRTAKFYFFDCGVTHVLAGTRWLDRNADLWGKSFEQFIGGELRAFLSYQRIKLPLAYWRSTHGDEVDFLIGDEIAIEVKASSRVSWRDFKGLDRLAEEGVFKHYLLVSQDPTELKDGARHAMPWQRFLEELWARRWV</sequence>
<dbReference type="SUPFAM" id="SSF52540">
    <property type="entry name" value="P-loop containing nucleoside triphosphate hydrolases"/>
    <property type="match status" value="1"/>
</dbReference>
<dbReference type="InterPro" id="IPR027417">
    <property type="entry name" value="P-loop_NTPase"/>
</dbReference>
<keyword evidence="3" id="KW-0547">Nucleotide-binding</keyword>
<organism evidence="3 4">
    <name type="scientific">Thiobacter aerophilum</name>
    <dbReference type="NCBI Taxonomy" id="3121275"/>
    <lineage>
        <taxon>Bacteria</taxon>
        <taxon>Pseudomonadati</taxon>
        <taxon>Pseudomonadota</taxon>
        <taxon>Betaproteobacteria</taxon>
        <taxon>Burkholderiales</taxon>
        <taxon>Thiobacteraceae</taxon>
        <taxon>Thiobacter</taxon>
    </lineage>
</organism>
<dbReference type="PANTHER" id="PTHR43566:SF2">
    <property type="entry name" value="DUF4143 DOMAIN-CONTAINING PROTEIN"/>
    <property type="match status" value="1"/>
</dbReference>
<reference evidence="3 4" key="1">
    <citation type="submission" date="2024-02" db="EMBL/GenBank/DDBJ databases">
        <title>New thermophilic sulfur-oxidizing bacteria from a hot springs of the Uzon caldera (Kamchatka, Russia).</title>
        <authorList>
            <person name="Dukat A.M."/>
            <person name="Elcheninov A.G."/>
            <person name="Frolov E.N."/>
        </authorList>
    </citation>
    <scope>NUCLEOTIDE SEQUENCE [LARGE SCALE GENOMIC DNA]</scope>
    <source>
        <strain evidence="3 4">AK1</strain>
    </source>
</reference>
<dbReference type="Pfam" id="PF13635">
    <property type="entry name" value="DUF4143"/>
    <property type="match status" value="1"/>
</dbReference>
<dbReference type="RefSeq" id="WP_347307477.1">
    <property type="nucleotide sequence ID" value="NZ_JBAJEX010000002.1"/>
</dbReference>
<dbReference type="GO" id="GO:0005524">
    <property type="term" value="F:ATP binding"/>
    <property type="evidence" value="ECO:0007669"/>
    <property type="project" value="UniProtKB-KW"/>
</dbReference>
<comment type="caution">
    <text evidence="3">The sequence shown here is derived from an EMBL/GenBank/DDBJ whole genome shotgun (WGS) entry which is preliminary data.</text>
</comment>
<keyword evidence="3" id="KW-0067">ATP-binding</keyword>